<evidence type="ECO:0000313" key="2">
    <source>
        <dbReference type="Proteomes" id="UP001337655"/>
    </source>
</evidence>
<dbReference type="SUPFAM" id="SSF52540">
    <property type="entry name" value="P-loop containing nucleoside triphosphate hydrolases"/>
    <property type="match status" value="1"/>
</dbReference>
<dbReference type="AlphaFoldDB" id="A0AAV9PBH7"/>
<reference evidence="1 2" key="1">
    <citation type="submission" date="2023-08" db="EMBL/GenBank/DDBJ databases">
        <title>Black Yeasts Isolated from many extreme environments.</title>
        <authorList>
            <person name="Coleine C."/>
            <person name="Stajich J.E."/>
            <person name="Selbmann L."/>
        </authorList>
    </citation>
    <scope>NUCLEOTIDE SEQUENCE [LARGE SCALE GENOMIC DNA]</scope>
    <source>
        <strain evidence="1 2">CCFEE 5935</strain>
    </source>
</reference>
<sequence length="322" mass="36583">MSSSNSSSSPLRVFIFDSPRTNSQLFYRMWQQHPQLAPMKGFHPFAGAQMYGPERITLRTRHCEAAERGQIEWGTQYPDANWNTFETSAKALREQIAEAEQEGKIFFGKEHSLMLVNQDLILNTMRRGENEPSPAITTNPTYIPGDVLATLTPVFLFRHPALIAGSLYPKFNPISGVEPNDEDWELSSSLRWTVYVHQYFTSLGHKTAVIEAQDFVYNTEPTMNALCRRLGIDEDGWVEKWDPIPREHWPDHRNAVAMTGDLMGSSGLERRGKGPAEATLDLGVEFGKWKERFGDVVAEGLKKRVEAEMPVYEYLRSVKLTA</sequence>
<proteinExistence type="predicted"/>
<protein>
    <submittedName>
        <fullName evidence="1">Uncharacterized protein</fullName>
    </submittedName>
</protein>
<name>A0AAV9PBH7_9PEZI</name>
<keyword evidence="2" id="KW-1185">Reference proteome</keyword>
<gene>
    <name evidence="1" type="ORF">LTR77_006204</name>
</gene>
<organism evidence="1 2">
    <name type="scientific">Saxophila tyrrhenica</name>
    <dbReference type="NCBI Taxonomy" id="1690608"/>
    <lineage>
        <taxon>Eukaryota</taxon>
        <taxon>Fungi</taxon>
        <taxon>Dikarya</taxon>
        <taxon>Ascomycota</taxon>
        <taxon>Pezizomycotina</taxon>
        <taxon>Dothideomycetes</taxon>
        <taxon>Dothideomycetidae</taxon>
        <taxon>Mycosphaerellales</taxon>
        <taxon>Extremaceae</taxon>
        <taxon>Saxophila</taxon>
    </lineage>
</organism>
<dbReference type="Proteomes" id="UP001337655">
    <property type="component" value="Unassembled WGS sequence"/>
</dbReference>
<evidence type="ECO:0000313" key="1">
    <source>
        <dbReference type="EMBL" id="KAK5168895.1"/>
    </source>
</evidence>
<dbReference type="InterPro" id="IPR027417">
    <property type="entry name" value="P-loop_NTPase"/>
</dbReference>
<dbReference type="RefSeq" id="XP_064658361.1">
    <property type="nucleotide sequence ID" value="XM_064803446.1"/>
</dbReference>
<dbReference type="Gene3D" id="3.40.50.300">
    <property type="entry name" value="P-loop containing nucleotide triphosphate hydrolases"/>
    <property type="match status" value="1"/>
</dbReference>
<dbReference type="PANTHER" id="PTHR48312:SF1">
    <property type="entry name" value="SULFOTRANSFERASE"/>
    <property type="match status" value="1"/>
</dbReference>
<dbReference type="PANTHER" id="PTHR48312">
    <property type="match status" value="1"/>
</dbReference>
<accession>A0AAV9PBH7</accession>
<dbReference type="GeneID" id="89927544"/>
<comment type="caution">
    <text evidence="1">The sequence shown here is derived from an EMBL/GenBank/DDBJ whole genome shotgun (WGS) entry which is preliminary data.</text>
</comment>
<dbReference type="EMBL" id="JAVRRT010000009">
    <property type="protein sequence ID" value="KAK5168895.1"/>
    <property type="molecule type" value="Genomic_DNA"/>
</dbReference>